<comment type="caution">
    <text evidence="1">The sequence shown here is derived from an EMBL/GenBank/DDBJ whole genome shotgun (WGS) entry which is preliminary data.</text>
</comment>
<gene>
    <name evidence="1" type="ORF">EVAR_26859_1</name>
</gene>
<dbReference type="EMBL" id="BGZK01000431">
    <property type="protein sequence ID" value="GBP43183.1"/>
    <property type="molecule type" value="Genomic_DNA"/>
</dbReference>
<accession>A0A4C1VWM0</accession>
<dbReference type="AlphaFoldDB" id="A0A4C1VWM0"/>
<protein>
    <submittedName>
        <fullName evidence="1">Uncharacterized protein</fullName>
    </submittedName>
</protein>
<dbReference type="Proteomes" id="UP000299102">
    <property type="component" value="Unassembled WGS sequence"/>
</dbReference>
<sequence>MCQSRLLDTFGRVLCPKQKKAGPFLVLMTRSLGLLSDSRESQKIETNTTADVDHEGCALNLTSANKSQISAPAAALPP</sequence>
<name>A0A4C1VWM0_EUMVA</name>
<reference evidence="1 2" key="1">
    <citation type="journal article" date="2019" name="Commun. Biol.">
        <title>The bagworm genome reveals a unique fibroin gene that provides high tensile strength.</title>
        <authorList>
            <person name="Kono N."/>
            <person name="Nakamura H."/>
            <person name="Ohtoshi R."/>
            <person name="Tomita M."/>
            <person name="Numata K."/>
            <person name="Arakawa K."/>
        </authorList>
    </citation>
    <scope>NUCLEOTIDE SEQUENCE [LARGE SCALE GENOMIC DNA]</scope>
</reference>
<organism evidence="1 2">
    <name type="scientific">Eumeta variegata</name>
    <name type="common">Bagworm moth</name>
    <name type="synonym">Eumeta japonica</name>
    <dbReference type="NCBI Taxonomy" id="151549"/>
    <lineage>
        <taxon>Eukaryota</taxon>
        <taxon>Metazoa</taxon>
        <taxon>Ecdysozoa</taxon>
        <taxon>Arthropoda</taxon>
        <taxon>Hexapoda</taxon>
        <taxon>Insecta</taxon>
        <taxon>Pterygota</taxon>
        <taxon>Neoptera</taxon>
        <taxon>Endopterygota</taxon>
        <taxon>Lepidoptera</taxon>
        <taxon>Glossata</taxon>
        <taxon>Ditrysia</taxon>
        <taxon>Tineoidea</taxon>
        <taxon>Psychidae</taxon>
        <taxon>Oiketicinae</taxon>
        <taxon>Eumeta</taxon>
    </lineage>
</organism>
<keyword evidence="2" id="KW-1185">Reference proteome</keyword>
<proteinExistence type="predicted"/>
<evidence type="ECO:0000313" key="2">
    <source>
        <dbReference type="Proteomes" id="UP000299102"/>
    </source>
</evidence>
<evidence type="ECO:0000313" key="1">
    <source>
        <dbReference type="EMBL" id="GBP43183.1"/>
    </source>
</evidence>